<protein>
    <submittedName>
        <fullName evidence="3">DUF3618 domain-containing protein</fullName>
    </submittedName>
</protein>
<name>A0ABN5PME4_9ACTO</name>
<organism evidence="3 4">
    <name type="scientific">Actinomyces lilanjuaniae</name>
    <dbReference type="NCBI Taxonomy" id="2321394"/>
    <lineage>
        <taxon>Bacteria</taxon>
        <taxon>Bacillati</taxon>
        <taxon>Actinomycetota</taxon>
        <taxon>Actinomycetes</taxon>
        <taxon>Actinomycetales</taxon>
        <taxon>Actinomycetaceae</taxon>
        <taxon>Actinomyces</taxon>
    </lineage>
</organism>
<feature type="compositionally biased region" description="Low complexity" evidence="1">
    <location>
        <begin position="23"/>
        <end position="41"/>
    </location>
</feature>
<accession>A0ABN5PME4</accession>
<proteinExistence type="predicted"/>
<feature type="transmembrane region" description="Helical" evidence="2">
    <location>
        <begin position="158"/>
        <end position="178"/>
    </location>
</feature>
<reference evidence="3 4" key="1">
    <citation type="submission" date="2018-09" db="EMBL/GenBank/DDBJ databases">
        <authorList>
            <person name="Li J."/>
        </authorList>
    </citation>
    <scope>NUCLEOTIDE SEQUENCE [LARGE SCALE GENOMIC DNA]</scope>
    <source>
        <strain evidence="3 4">2129</strain>
    </source>
</reference>
<evidence type="ECO:0000256" key="1">
    <source>
        <dbReference type="SAM" id="MobiDB-lite"/>
    </source>
</evidence>
<feature type="compositionally biased region" description="Polar residues" evidence="1">
    <location>
        <begin position="104"/>
        <end position="115"/>
    </location>
</feature>
<keyword evidence="2" id="KW-0472">Membrane</keyword>
<gene>
    <name evidence="3" type="ORF">D5R93_02060</name>
</gene>
<evidence type="ECO:0000256" key="2">
    <source>
        <dbReference type="SAM" id="Phobius"/>
    </source>
</evidence>
<feature type="compositionally biased region" description="Low complexity" evidence="1">
    <location>
        <begin position="85"/>
        <end position="94"/>
    </location>
</feature>
<feature type="region of interest" description="Disordered" evidence="1">
    <location>
        <begin position="1"/>
        <end position="45"/>
    </location>
</feature>
<keyword evidence="2" id="KW-1133">Transmembrane helix</keyword>
<sequence>MSTTNASLPAGPQPSAPPPSGGPSPTTAQPPQAQHAPAAPSRSVEEIAAELEARRRALASDVDEVAARLAPASLKRMAQETADTASASLRSRAQALRERAEELTSQAGLTSSPRSASAYGGDPGTPPLTEAAPGAAEPLTLPQRLTRLLDDARDGDPVSLAVVTAAGLTVAGLGILTLTRVIRS</sequence>
<keyword evidence="2" id="KW-0812">Transmembrane</keyword>
<feature type="compositionally biased region" description="Pro residues" evidence="1">
    <location>
        <begin position="11"/>
        <end position="22"/>
    </location>
</feature>
<evidence type="ECO:0000313" key="4">
    <source>
        <dbReference type="Proteomes" id="UP000273001"/>
    </source>
</evidence>
<keyword evidence="4" id="KW-1185">Reference proteome</keyword>
<dbReference type="RefSeq" id="WP_120203508.1">
    <property type="nucleotide sequence ID" value="NZ_CP032514.1"/>
</dbReference>
<dbReference type="EMBL" id="CP032514">
    <property type="protein sequence ID" value="AYD89139.1"/>
    <property type="molecule type" value="Genomic_DNA"/>
</dbReference>
<feature type="region of interest" description="Disordered" evidence="1">
    <location>
        <begin position="76"/>
        <end position="138"/>
    </location>
</feature>
<dbReference type="Proteomes" id="UP000273001">
    <property type="component" value="Chromosome"/>
</dbReference>
<evidence type="ECO:0000313" key="3">
    <source>
        <dbReference type="EMBL" id="AYD89139.1"/>
    </source>
</evidence>